<dbReference type="Proteomes" id="UP000886523">
    <property type="component" value="Unassembled WGS sequence"/>
</dbReference>
<gene>
    <name evidence="3" type="ORF">BS47DRAFT_1041193</name>
</gene>
<feature type="domain" description="Aldehyde dehydrogenase" evidence="2">
    <location>
        <begin position="28"/>
        <end position="119"/>
    </location>
</feature>
<comment type="caution">
    <text evidence="3">The sequence shown here is derived from an EMBL/GenBank/DDBJ whole genome shotgun (WGS) entry which is preliminary data.</text>
</comment>
<dbReference type="AlphaFoldDB" id="A0A9P6AXM3"/>
<keyword evidence="4" id="KW-1185">Reference proteome</keyword>
<dbReference type="EMBL" id="MU128983">
    <property type="protein sequence ID" value="KAF9512671.1"/>
    <property type="molecule type" value="Genomic_DNA"/>
</dbReference>
<dbReference type="SUPFAM" id="SSF53720">
    <property type="entry name" value="ALDH-like"/>
    <property type="match status" value="1"/>
</dbReference>
<evidence type="ECO:0000313" key="3">
    <source>
        <dbReference type="EMBL" id="KAF9512671.1"/>
    </source>
</evidence>
<evidence type="ECO:0000256" key="1">
    <source>
        <dbReference type="ARBA" id="ARBA00023002"/>
    </source>
</evidence>
<keyword evidence="1" id="KW-0560">Oxidoreductase</keyword>
<dbReference type="OrthoDB" id="310895at2759"/>
<dbReference type="GO" id="GO:0004777">
    <property type="term" value="F:succinate-semialdehyde dehydrogenase (NAD+) activity"/>
    <property type="evidence" value="ECO:0007669"/>
    <property type="project" value="TreeGrafter"/>
</dbReference>
<name>A0A9P6AXM3_9AGAM</name>
<dbReference type="PANTHER" id="PTHR43353:SF6">
    <property type="entry name" value="CYTOPLASMIC ALDEHYDE DEHYDROGENASE (EUROFUNG)"/>
    <property type="match status" value="1"/>
</dbReference>
<accession>A0A9P6AXM3</accession>
<dbReference type="PANTHER" id="PTHR43353">
    <property type="entry name" value="SUCCINATE-SEMIALDEHYDE DEHYDROGENASE, MITOCHONDRIAL"/>
    <property type="match status" value="1"/>
</dbReference>
<sequence length="121" mass="12846">MAAFDCALALAQYASLLIYVLACLFRFIPRFEELAGALSEALRSNIPPPSDPDSICYIKPEPFGVVLAIPPWNGPLCLSCRAVATPIIAGNTVVLKTSEYSPKTNSVIAQVLVEAGLPPVS</sequence>
<evidence type="ECO:0000259" key="2">
    <source>
        <dbReference type="Pfam" id="PF00171"/>
    </source>
</evidence>
<dbReference type="InterPro" id="IPR015590">
    <property type="entry name" value="Aldehyde_DH_dom"/>
</dbReference>
<reference evidence="3" key="1">
    <citation type="journal article" date="2020" name="Nat. Commun.">
        <title>Large-scale genome sequencing of mycorrhizal fungi provides insights into the early evolution of symbiotic traits.</title>
        <authorList>
            <person name="Miyauchi S."/>
            <person name="Kiss E."/>
            <person name="Kuo A."/>
            <person name="Drula E."/>
            <person name="Kohler A."/>
            <person name="Sanchez-Garcia M."/>
            <person name="Morin E."/>
            <person name="Andreopoulos B."/>
            <person name="Barry K.W."/>
            <person name="Bonito G."/>
            <person name="Buee M."/>
            <person name="Carver A."/>
            <person name="Chen C."/>
            <person name="Cichocki N."/>
            <person name="Clum A."/>
            <person name="Culley D."/>
            <person name="Crous P.W."/>
            <person name="Fauchery L."/>
            <person name="Girlanda M."/>
            <person name="Hayes R.D."/>
            <person name="Keri Z."/>
            <person name="LaButti K."/>
            <person name="Lipzen A."/>
            <person name="Lombard V."/>
            <person name="Magnuson J."/>
            <person name="Maillard F."/>
            <person name="Murat C."/>
            <person name="Nolan M."/>
            <person name="Ohm R.A."/>
            <person name="Pangilinan J."/>
            <person name="Pereira M.F."/>
            <person name="Perotto S."/>
            <person name="Peter M."/>
            <person name="Pfister S."/>
            <person name="Riley R."/>
            <person name="Sitrit Y."/>
            <person name="Stielow J.B."/>
            <person name="Szollosi G."/>
            <person name="Zifcakova L."/>
            <person name="Stursova M."/>
            <person name="Spatafora J.W."/>
            <person name="Tedersoo L."/>
            <person name="Vaario L.M."/>
            <person name="Yamada A."/>
            <person name="Yan M."/>
            <person name="Wang P."/>
            <person name="Xu J."/>
            <person name="Bruns T."/>
            <person name="Baldrian P."/>
            <person name="Vilgalys R."/>
            <person name="Dunand C."/>
            <person name="Henrissat B."/>
            <person name="Grigoriev I.V."/>
            <person name="Hibbett D."/>
            <person name="Nagy L.G."/>
            <person name="Martin F.M."/>
        </authorList>
    </citation>
    <scope>NUCLEOTIDE SEQUENCE</scope>
    <source>
        <strain evidence="3">UP504</strain>
    </source>
</reference>
<protein>
    <recommendedName>
        <fullName evidence="2">Aldehyde dehydrogenase domain-containing protein</fullName>
    </recommendedName>
</protein>
<dbReference type="InterPro" id="IPR050740">
    <property type="entry name" value="Aldehyde_DH_Superfamily"/>
</dbReference>
<dbReference type="InterPro" id="IPR016162">
    <property type="entry name" value="Ald_DH_N"/>
</dbReference>
<dbReference type="GO" id="GO:0009450">
    <property type="term" value="P:gamma-aminobutyric acid catabolic process"/>
    <property type="evidence" value="ECO:0007669"/>
    <property type="project" value="TreeGrafter"/>
</dbReference>
<proteinExistence type="predicted"/>
<organism evidence="3 4">
    <name type="scientific">Hydnum rufescens UP504</name>
    <dbReference type="NCBI Taxonomy" id="1448309"/>
    <lineage>
        <taxon>Eukaryota</taxon>
        <taxon>Fungi</taxon>
        <taxon>Dikarya</taxon>
        <taxon>Basidiomycota</taxon>
        <taxon>Agaricomycotina</taxon>
        <taxon>Agaricomycetes</taxon>
        <taxon>Cantharellales</taxon>
        <taxon>Hydnaceae</taxon>
        <taxon>Hydnum</taxon>
    </lineage>
</organism>
<dbReference type="Pfam" id="PF00171">
    <property type="entry name" value="Aldedh"/>
    <property type="match status" value="1"/>
</dbReference>
<evidence type="ECO:0000313" key="4">
    <source>
        <dbReference type="Proteomes" id="UP000886523"/>
    </source>
</evidence>
<dbReference type="InterPro" id="IPR016161">
    <property type="entry name" value="Ald_DH/histidinol_DH"/>
</dbReference>
<dbReference type="Gene3D" id="3.40.605.10">
    <property type="entry name" value="Aldehyde Dehydrogenase, Chain A, domain 1"/>
    <property type="match status" value="1"/>
</dbReference>